<dbReference type="AlphaFoldDB" id="A0A6P8KZJ2"/>
<dbReference type="RefSeq" id="XP_033168616.1">
    <property type="nucleotide sequence ID" value="XM_033312725.1"/>
</dbReference>
<feature type="domain" description="RRM" evidence="4">
    <location>
        <begin position="20"/>
        <end position="89"/>
    </location>
</feature>
<dbReference type="GeneID" id="117146485"/>
<dbReference type="CDD" id="cd00590">
    <property type="entry name" value="RRM_SF"/>
    <property type="match status" value="1"/>
</dbReference>
<dbReference type="InterPro" id="IPR035979">
    <property type="entry name" value="RBD_domain_sf"/>
</dbReference>
<evidence type="ECO:0000256" key="1">
    <source>
        <dbReference type="ARBA" id="ARBA00022884"/>
    </source>
</evidence>
<protein>
    <submittedName>
        <fullName evidence="6">Uncharacterized protein LOC117146485</fullName>
    </submittedName>
</protein>
<evidence type="ECO:0000313" key="5">
    <source>
        <dbReference type="Proteomes" id="UP000515162"/>
    </source>
</evidence>
<feature type="compositionally biased region" description="Acidic residues" evidence="3">
    <location>
        <begin position="109"/>
        <end position="128"/>
    </location>
</feature>
<evidence type="ECO:0000259" key="4">
    <source>
        <dbReference type="PROSITE" id="PS50102"/>
    </source>
</evidence>
<dbReference type="Proteomes" id="UP000515162">
    <property type="component" value="Chromosome X"/>
</dbReference>
<dbReference type="GO" id="GO:0003723">
    <property type="term" value="F:RNA binding"/>
    <property type="evidence" value="ECO:0007669"/>
    <property type="project" value="UniProtKB-UniRule"/>
</dbReference>
<dbReference type="SUPFAM" id="SSF54928">
    <property type="entry name" value="RNA-binding domain, RBD"/>
    <property type="match status" value="1"/>
</dbReference>
<evidence type="ECO:0000256" key="3">
    <source>
        <dbReference type="SAM" id="MobiDB-lite"/>
    </source>
</evidence>
<evidence type="ECO:0000256" key="2">
    <source>
        <dbReference type="PROSITE-ProRule" id="PRU00176"/>
    </source>
</evidence>
<dbReference type="SMART" id="SM00360">
    <property type="entry name" value="RRM"/>
    <property type="match status" value="1"/>
</dbReference>
<reference evidence="6" key="1">
    <citation type="submission" date="2025-08" db="UniProtKB">
        <authorList>
            <consortium name="RefSeq"/>
        </authorList>
    </citation>
    <scope>IDENTIFICATION</scope>
    <source>
        <strain evidence="6">Mau12</strain>
        <tissue evidence="6">Whole Body</tissue>
    </source>
</reference>
<dbReference type="Gene3D" id="3.30.70.330">
    <property type="match status" value="1"/>
</dbReference>
<keyword evidence="5" id="KW-1185">Reference proteome</keyword>
<proteinExistence type="predicted"/>
<gene>
    <name evidence="6" type="primary">LOC117146485</name>
</gene>
<name>A0A6P8KZJ2_DROMA</name>
<organism evidence="5 6">
    <name type="scientific">Drosophila mauritiana</name>
    <name type="common">Fruit fly</name>
    <dbReference type="NCBI Taxonomy" id="7226"/>
    <lineage>
        <taxon>Eukaryota</taxon>
        <taxon>Metazoa</taxon>
        <taxon>Ecdysozoa</taxon>
        <taxon>Arthropoda</taxon>
        <taxon>Hexapoda</taxon>
        <taxon>Insecta</taxon>
        <taxon>Pterygota</taxon>
        <taxon>Neoptera</taxon>
        <taxon>Endopterygota</taxon>
        <taxon>Diptera</taxon>
        <taxon>Brachycera</taxon>
        <taxon>Muscomorpha</taxon>
        <taxon>Ephydroidea</taxon>
        <taxon>Drosophilidae</taxon>
        <taxon>Drosophila</taxon>
        <taxon>Sophophora</taxon>
    </lineage>
</organism>
<sequence length="141" mass="15530">MSGSDIAGIELISGPTGLKSRIFVRNLPVCTRQELAYLCLPFGEILGSLVDNDHGFIQFARESEAKLAIEALDHTTFKSKVILVSNASFRSLMASSLGHAPPAPMMIEWSDEDEFDEDDDDSGSDDEDGHVYTQMHYADFL</sequence>
<dbReference type="FunFam" id="3.30.70.330:FF:001139">
    <property type="entry name" value="EG:BACR42I17.12 protein"/>
    <property type="match status" value="1"/>
</dbReference>
<dbReference type="InterPro" id="IPR000504">
    <property type="entry name" value="RRM_dom"/>
</dbReference>
<dbReference type="Pfam" id="PF00076">
    <property type="entry name" value="RRM_1"/>
    <property type="match status" value="1"/>
</dbReference>
<accession>A0A6P8KZJ2</accession>
<dbReference type="InterPro" id="IPR012677">
    <property type="entry name" value="Nucleotide-bd_a/b_plait_sf"/>
</dbReference>
<feature type="region of interest" description="Disordered" evidence="3">
    <location>
        <begin position="98"/>
        <end position="132"/>
    </location>
</feature>
<evidence type="ECO:0000313" key="6">
    <source>
        <dbReference type="RefSeq" id="XP_033168616.1"/>
    </source>
</evidence>
<keyword evidence="1 2" id="KW-0694">RNA-binding</keyword>
<dbReference type="PROSITE" id="PS50102">
    <property type="entry name" value="RRM"/>
    <property type="match status" value="1"/>
</dbReference>